<evidence type="ECO:0000256" key="1">
    <source>
        <dbReference type="SAM" id="MobiDB-lite"/>
    </source>
</evidence>
<name>A0AAD3H0P3_9STRA</name>
<feature type="compositionally biased region" description="Basic and acidic residues" evidence="1">
    <location>
        <begin position="140"/>
        <end position="157"/>
    </location>
</feature>
<proteinExistence type="predicted"/>
<comment type="caution">
    <text evidence="2">The sequence shown here is derived from an EMBL/GenBank/DDBJ whole genome shotgun (WGS) entry which is preliminary data.</text>
</comment>
<accession>A0AAD3H0P3</accession>
<organism evidence="2 3">
    <name type="scientific">Chaetoceros tenuissimus</name>
    <dbReference type="NCBI Taxonomy" id="426638"/>
    <lineage>
        <taxon>Eukaryota</taxon>
        <taxon>Sar</taxon>
        <taxon>Stramenopiles</taxon>
        <taxon>Ochrophyta</taxon>
        <taxon>Bacillariophyta</taxon>
        <taxon>Coscinodiscophyceae</taxon>
        <taxon>Chaetocerotophycidae</taxon>
        <taxon>Chaetocerotales</taxon>
        <taxon>Chaetocerotaceae</taxon>
        <taxon>Chaetoceros</taxon>
    </lineage>
</organism>
<feature type="region of interest" description="Disordered" evidence="1">
    <location>
        <begin position="271"/>
        <end position="304"/>
    </location>
</feature>
<evidence type="ECO:0000313" key="3">
    <source>
        <dbReference type="Proteomes" id="UP001054902"/>
    </source>
</evidence>
<sequence>MKHQNRSSKQLEVNEIDTVASGDAYSLSSRTSKRSMRRMTKATALSILAIAKLTNDIPIAQAFTTSCPSSQTCSQFQSQSRGHHYQLERFTDSYAFPFSLTETSTSLYSKKKDSGSRFGVRRRVRSVLERAKNRTGIRNNSDKHYENSNDVIDEKSKSIGKTNASTNESKRIAVTPSETSKESDLKTSTSEDIPESETLHVDEIESSSGEVIAENIDSTPTPSEVVEFEEKETTVEVASKTSVGIDPRSSVNVIAEAASIGALGDMELEYKSEDKQKTKQKKSKPASTYSAKEVDPSPGDDLVPSKKLTEMDALKGDVSAAFSMPPPPLPFTLPELTVEQKKMLQNGERVQYQSDMGREGSGFVVMDVKAPAAVVWECLLDFYSYPQTIPTVRDVQMFTNTHMNSDYYSEAAIEKKEYQDGTLATLKHGIPSVTRAAFTLSKFRLKIAAIHKYRPHPLGDYMVFTLDPACTNLVLKNAKGVWHTQTNPDGRGEEYTRVWLLCELSVSPLLPQWITDYAAKRAMPRATTWVKPTVEAAADLWFKGLKD</sequence>
<dbReference type="EMBL" id="BLLK01000020">
    <property type="protein sequence ID" value="GFH45574.1"/>
    <property type="molecule type" value="Genomic_DNA"/>
</dbReference>
<gene>
    <name evidence="2" type="ORF">CTEN210_02048</name>
</gene>
<dbReference type="SUPFAM" id="SSF55961">
    <property type="entry name" value="Bet v1-like"/>
    <property type="match status" value="1"/>
</dbReference>
<dbReference type="AlphaFoldDB" id="A0AAD3H0P3"/>
<evidence type="ECO:0000313" key="2">
    <source>
        <dbReference type="EMBL" id="GFH45574.1"/>
    </source>
</evidence>
<feature type="region of interest" description="Disordered" evidence="1">
    <location>
        <begin position="130"/>
        <end position="207"/>
    </location>
</feature>
<reference evidence="2 3" key="1">
    <citation type="journal article" date="2021" name="Sci. Rep.">
        <title>The genome of the diatom Chaetoceros tenuissimus carries an ancient integrated fragment of an extant virus.</title>
        <authorList>
            <person name="Hongo Y."/>
            <person name="Kimura K."/>
            <person name="Takaki Y."/>
            <person name="Yoshida Y."/>
            <person name="Baba S."/>
            <person name="Kobayashi G."/>
            <person name="Nagasaki K."/>
            <person name="Hano T."/>
            <person name="Tomaru Y."/>
        </authorList>
    </citation>
    <scope>NUCLEOTIDE SEQUENCE [LARGE SCALE GENOMIC DNA]</scope>
    <source>
        <strain evidence="2 3">NIES-3715</strain>
    </source>
</reference>
<protein>
    <submittedName>
        <fullName evidence="2">Uncharacterized protein</fullName>
    </submittedName>
</protein>
<dbReference type="Proteomes" id="UP001054902">
    <property type="component" value="Unassembled WGS sequence"/>
</dbReference>
<keyword evidence="3" id="KW-1185">Reference proteome</keyword>